<dbReference type="EMBL" id="JARO02010698">
    <property type="protein sequence ID" value="KPP60487.1"/>
    <property type="molecule type" value="Genomic_DNA"/>
</dbReference>
<evidence type="ECO:0000259" key="3">
    <source>
        <dbReference type="SMART" id="SM00210"/>
    </source>
</evidence>
<dbReference type="AlphaFoldDB" id="A0A0P7WBX9"/>
<organism evidence="4 5">
    <name type="scientific">Scleropages formosus</name>
    <name type="common">Asian bonytongue</name>
    <name type="synonym">Osteoglossum formosum</name>
    <dbReference type="NCBI Taxonomy" id="113540"/>
    <lineage>
        <taxon>Eukaryota</taxon>
        <taxon>Metazoa</taxon>
        <taxon>Chordata</taxon>
        <taxon>Craniata</taxon>
        <taxon>Vertebrata</taxon>
        <taxon>Euteleostomi</taxon>
        <taxon>Actinopterygii</taxon>
        <taxon>Neopterygii</taxon>
        <taxon>Teleostei</taxon>
        <taxon>Osteoglossocephala</taxon>
        <taxon>Osteoglossomorpha</taxon>
        <taxon>Osteoglossiformes</taxon>
        <taxon>Osteoglossidae</taxon>
        <taxon>Scleropages</taxon>
    </lineage>
</organism>
<dbReference type="InterPro" id="IPR013320">
    <property type="entry name" value="ConA-like_dom_sf"/>
</dbReference>
<accession>A0A0P7WBX9</accession>
<keyword evidence="1" id="KW-0732">Signal</keyword>
<feature type="domain" description="Thrombospondin-like N-terminal" evidence="3">
    <location>
        <begin position="105"/>
        <end position="281"/>
    </location>
</feature>
<keyword evidence="2" id="KW-0677">Repeat</keyword>
<dbReference type="SUPFAM" id="SSF49899">
    <property type="entry name" value="Concanavalin A-like lectins/glucanases"/>
    <property type="match status" value="1"/>
</dbReference>
<evidence type="ECO:0000313" key="5">
    <source>
        <dbReference type="Proteomes" id="UP000034805"/>
    </source>
</evidence>
<gene>
    <name evidence="4" type="ORF">Z043_121513</name>
</gene>
<comment type="caution">
    <text evidence="4">The sequence shown here is derived from an EMBL/GenBank/DDBJ whole genome shotgun (WGS) entry which is preliminary data.</text>
</comment>
<name>A0A0P7WBX9_SCLFO</name>
<dbReference type="Proteomes" id="UP000034805">
    <property type="component" value="Unassembled WGS sequence"/>
</dbReference>
<proteinExistence type="predicted"/>
<sequence>MVPFTLYPVAHNPMVVDLTDHGAFTKQALCSQALGEPVLVACCRSDQQEILTNWPYKWLDWRNARGAPAYPGGSDSGMKLLSSQLRGEQILGTQPNCKEQVSKGQLDLTELIGVPLPPSVSFTTGYEGFPAYSFGPEANVGRLTRTFVPDPFYRDFAIIATVKPTAGRGGVLFAITDALQKVVYLGVALSPVEDQTQRIVLYYSEPGSSRSQEAASFKVPNMSGKWNRFTLTMQDEEVRLYMDCEEYHRVALNRSPGQLRFEVSSGIFVGNAGGTGLERFVVS</sequence>
<protein>
    <recommendedName>
        <fullName evidence="3">Thrombospondin-like N-terminal domain-containing protein</fullName>
    </recommendedName>
</protein>
<dbReference type="InterPro" id="IPR048287">
    <property type="entry name" value="TSPN-like_N"/>
</dbReference>
<evidence type="ECO:0000313" key="4">
    <source>
        <dbReference type="EMBL" id="KPP60487.1"/>
    </source>
</evidence>
<dbReference type="FunFam" id="2.60.120.200:FF:000039">
    <property type="entry name" value="Collagen XV alpha 1 chain"/>
    <property type="match status" value="1"/>
</dbReference>
<evidence type="ECO:0000256" key="2">
    <source>
        <dbReference type="ARBA" id="ARBA00022737"/>
    </source>
</evidence>
<dbReference type="STRING" id="113540.ENSSFOP00015015615"/>
<dbReference type="SMART" id="SM00210">
    <property type="entry name" value="TSPN"/>
    <property type="match status" value="1"/>
</dbReference>
<dbReference type="Gene3D" id="2.60.120.200">
    <property type="match status" value="1"/>
</dbReference>
<evidence type="ECO:0000256" key="1">
    <source>
        <dbReference type="ARBA" id="ARBA00022729"/>
    </source>
</evidence>
<reference evidence="4 5" key="1">
    <citation type="submission" date="2015-08" db="EMBL/GenBank/DDBJ databases">
        <title>The genome of the Asian arowana (Scleropages formosus).</title>
        <authorList>
            <person name="Tan M.H."/>
            <person name="Gan H.M."/>
            <person name="Croft L.J."/>
            <person name="Austin C.M."/>
        </authorList>
    </citation>
    <scope>NUCLEOTIDE SEQUENCE [LARGE SCALE GENOMIC DNA]</scope>
    <source>
        <strain evidence="4">Aro1</strain>
    </source>
</reference>